<dbReference type="InterPro" id="IPR013148">
    <property type="entry name" value="Glyco_hydro_32_N"/>
</dbReference>
<dbReference type="PATRIC" id="fig|229921.5.peg.2581"/>
<evidence type="ECO:0000256" key="3">
    <source>
        <dbReference type="ARBA" id="ARBA00022801"/>
    </source>
</evidence>
<dbReference type="Proteomes" id="UP000050501">
    <property type="component" value="Unassembled WGS sequence"/>
</dbReference>
<keyword evidence="4 5" id="KW-0326">Glycosidase</keyword>
<dbReference type="InterPro" id="IPR013189">
    <property type="entry name" value="Glyco_hydro_32_C"/>
</dbReference>
<dbReference type="EC" id="3.2.1.26" evidence="2"/>
<reference evidence="8 9" key="1">
    <citation type="submission" date="2015-07" db="EMBL/GenBank/DDBJ databases">
        <title>Genome sequence of Levilinea saccharolytica DSM 16555.</title>
        <authorList>
            <person name="Hemp J."/>
            <person name="Ward L.M."/>
            <person name="Pace L.A."/>
            <person name="Fischer W.W."/>
        </authorList>
    </citation>
    <scope>NUCLEOTIDE SEQUENCE [LARGE SCALE GENOMIC DNA]</scope>
    <source>
        <strain evidence="8 9">KIBI-1</strain>
    </source>
</reference>
<dbReference type="InterPro" id="IPR001362">
    <property type="entry name" value="Glyco_hydro_32"/>
</dbReference>
<dbReference type="GO" id="GO:0004564">
    <property type="term" value="F:beta-fructofuranosidase activity"/>
    <property type="evidence" value="ECO:0007669"/>
    <property type="project" value="UniProtKB-EC"/>
</dbReference>
<evidence type="ECO:0000259" key="7">
    <source>
        <dbReference type="Pfam" id="PF08244"/>
    </source>
</evidence>
<comment type="similarity">
    <text evidence="1 5">Belongs to the glycosyl hydrolase 32 family.</text>
</comment>
<accession>A0A0N8GQC8</accession>
<evidence type="ECO:0000256" key="5">
    <source>
        <dbReference type="RuleBase" id="RU362110"/>
    </source>
</evidence>
<protein>
    <recommendedName>
        <fullName evidence="2">beta-fructofuranosidase</fullName>
        <ecNumber evidence="2">3.2.1.26</ecNumber>
    </recommendedName>
</protein>
<gene>
    <name evidence="8" type="ORF">ADN01_08620</name>
</gene>
<dbReference type="InterPro" id="IPR023296">
    <property type="entry name" value="Glyco_hydro_beta-prop_sf"/>
</dbReference>
<dbReference type="InterPro" id="IPR013320">
    <property type="entry name" value="ConA-like_dom_sf"/>
</dbReference>
<evidence type="ECO:0000256" key="4">
    <source>
        <dbReference type="ARBA" id="ARBA00023295"/>
    </source>
</evidence>
<evidence type="ECO:0000256" key="2">
    <source>
        <dbReference type="ARBA" id="ARBA00012758"/>
    </source>
</evidence>
<keyword evidence="9" id="KW-1185">Reference proteome</keyword>
<name>A0A0N8GQC8_9CHLR</name>
<dbReference type="GO" id="GO:0005975">
    <property type="term" value="P:carbohydrate metabolic process"/>
    <property type="evidence" value="ECO:0007669"/>
    <property type="project" value="InterPro"/>
</dbReference>
<dbReference type="OrthoDB" id="9759709at2"/>
<dbReference type="Gene3D" id="2.115.10.20">
    <property type="entry name" value="Glycosyl hydrolase domain, family 43"/>
    <property type="match status" value="1"/>
</dbReference>
<dbReference type="SMART" id="SM00640">
    <property type="entry name" value="Glyco_32"/>
    <property type="match status" value="1"/>
</dbReference>
<feature type="domain" description="Glycosyl hydrolase family 32 C-terminal" evidence="7">
    <location>
        <begin position="330"/>
        <end position="478"/>
    </location>
</feature>
<dbReference type="EMBL" id="LGCM01000032">
    <property type="protein sequence ID" value="KPL83338.1"/>
    <property type="molecule type" value="Genomic_DNA"/>
</dbReference>
<evidence type="ECO:0000259" key="6">
    <source>
        <dbReference type="Pfam" id="PF00251"/>
    </source>
</evidence>
<feature type="domain" description="Glycosyl hydrolase family 32 N-terminal" evidence="6">
    <location>
        <begin position="25"/>
        <end position="324"/>
    </location>
</feature>
<dbReference type="Pfam" id="PF08244">
    <property type="entry name" value="Glyco_hydro_32C"/>
    <property type="match status" value="1"/>
</dbReference>
<dbReference type="Gene3D" id="2.60.120.560">
    <property type="entry name" value="Exo-inulinase, domain 1"/>
    <property type="match status" value="1"/>
</dbReference>
<sequence>MFANEARLSPQRPYLAGDLHRPRYHFTAPQNWLNDPNGLIHWRGEYHLFYQHHPHSTDWGPMHWGHAVSPDLVHWRDLPIALFPDSPADRDGCWSGCAVEEGGLPVLMYTGVCAGEQRPCVAVGSQDLLEWSKHPANPVISDPPEGVRGSDFRDHSLWKEPDGWWYQVIGSARPGQGGFLPLYRSLDLVHWQPLGELLSAADLPVGSLPTGQMWECPSFFALDDRHVLLISAFDESVPGKLAYTLWMSGRYRDQRFVPQRVEKLDGGNAYFYAPQVMVDTQGRRLMFGWVGEGRSAAARAQAGWAGVISLPRSLFVDAQGTLCQRFVPELQALRGPEHRLSLAMDDAGEHALPMFGRAVELRLRVEPQGANQSGLLLACTPDGAEQTRLVLDWERGQILLERGRSSLDAEVERGDLSAPMPALRGGVLDIHCFWDHSVLELLAGDCAALTVRLYPTRADAEGLALFSDGPVHWDVQLWPMQAIWD</sequence>
<dbReference type="STRING" id="229921.ADN01_08620"/>
<evidence type="ECO:0000256" key="1">
    <source>
        <dbReference type="ARBA" id="ARBA00009902"/>
    </source>
</evidence>
<dbReference type="CDD" id="cd08996">
    <property type="entry name" value="GH32_FFase"/>
    <property type="match status" value="1"/>
</dbReference>
<evidence type="ECO:0000313" key="8">
    <source>
        <dbReference type="EMBL" id="KPL83338.1"/>
    </source>
</evidence>
<dbReference type="SUPFAM" id="SSF75005">
    <property type="entry name" value="Arabinanase/levansucrase/invertase"/>
    <property type="match status" value="1"/>
</dbReference>
<dbReference type="AlphaFoldDB" id="A0A0N8GQC8"/>
<dbReference type="RefSeq" id="WP_062416731.1">
    <property type="nucleotide sequence ID" value="NZ_DF967974.1"/>
</dbReference>
<dbReference type="Pfam" id="PF00251">
    <property type="entry name" value="Glyco_hydro_32N"/>
    <property type="match status" value="1"/>
</dbReference>
<evidence type="ECO:0000313" key="9">
    <source>
        <dbReference type="Proteomes" id="UP000050501"/>
    </source>
</evidence>
<dbReference type="PANTHER" id="PTHR43101:SF1">
    <property type="entry name" value="BETA-FRUCTOSIDASE"/>
    <property type="match status" value="1"/>
</dbReference>
<organism evidence="8 9">
    <name type="scientific">Levilinea saccharolytica</name>
    <dbReference type="NCBI Taxonomy" id="229921"/>
    <lineage>
        <taxon>Bacteria</taxon>
        <taxon>Bacillati</taxon>
        <taxon>Chloroflexota</taxon>
        <taxon>Anaerolineae</taxon>
        <taxon>Anaerolineales</taxon>
        <taxon>Anaerolineaceae</taxon>
        <taxon>Levilinea</taxon>
    </lineage>
</organism>
<dbReference type="PANTHER" id="PTHR43101">
    <property type="entry name" value="BETA-FRUCTOSIDASE"/>
    <property type="match status" value="1"/>
</dbReference>
<keyword evidence="3 5" id="KW-0378">Hydrolase</keyword>
<dbReference type="InterPro" id="IPR051214">
    <property type="entry name" value="GH32_Enzymes"/>
</dbReference>
<comment type="caution">
    <text evidence="8">The sequence shown here is derived from an EMBL/GenBank/DDBJ whole genome shotgun (WGS) entry which is preliminary data.</text>
</comment>
<proteinExistence type="inferred from homology"/>
<dbReference type="SUPFAM" id="SSF49899">
    <property type="entry name" value="Concanavalin A-like lectins/glucanases"/>
    <property type="match status" value="1"/>
</dbReference>